<dbReference type="InterPro" id="IPR044156">
    <property type="entry name" value="Galectin-like"/>
</dbReference>
<dbReference type="PROSITE" id="PS51304">
    <property type="entry name" value="GALECTIN"/>
    <property type="match status" value="2"/>
</dbReference>
<protein>
    <recommendedName>
        <fullName evidence="2">Galectin</fullName>
    </recommendedName>
</protein>
<evidence type="ECO:0000313" key="5">
    <source>
        <dbReference type="WBParaSite" id="L893_g19162.t1"/>
    </source>
</evidence>
<dbReference type="SUPFAM" id="SSF49899">
    <property type="entry name" value="Concanavalin A-like lectins/glucanases"/>
    <property type="match status" value="2"/>
</dbReference>
<proteinExistence type="predicted"/>
<dbReference type="PANTHER" id="PTHR11346">
    <property type="entry name" value="GALECTIN"/>
    <property type="match status" value="1"/>
</dbReference>
<dbReference type="GO" id="GO:0030246">
    <property type="term" value="F:carbohydrate binding"/>
    <property type="evidence" value="ECO:0007669"/>
    <property type="project" value="UniProtKB-UniRule"/>
</dbReference>
<keyword evidence="1 2" id="KW-0430">Lectin</keyword>
<feature type="domain" description="Galectin" evidence="3">
    <location>
        <begin position="181"/>
        <end position="308"/>
    </location>
</feature>
<evidence type="ECO:0000259" key="3">
    <source>
        <dbReference type="PROSITE" id="PS51304"/>
    </source>
</evidence>
<dbReference type="PANTHER" id="PTHR11346:SF189">
    <property type="entry name" value="GALECTIN"/>
    <property type="match status" value="1"/>
</dbReference>
<dbReference type="Pfam" id="PF00337">
    <property type="entry name" value="Gal-bind_lectin"/>
    <property type="match status" value="2"/>
</dbReference>
<reference evidence="5" key="1">
    <citation type="submission" date="2016-11" db="UniProtKB">
        <authorList>
            <consortium name="WormBaseParasite"/>
        </authorList>
    </citation>
    <scope>IDENTIFICATION</scope>
</reference>
<evidence type="ECO:0000256" key="2">
    <source>
        <dbReference type="RuleBase" id="RU102079"/>
    </source>
</evidence>
<accession>A0A1I7YRS0</accession>
<feature type="domain" description="Galectin" evidence="3">
    <location>
        <begin position="46"/>
        <end position="175"/>
    </location>
</feature>
<dbReference type="Proteomes" id="UP000095287">
    <property type="component" value="Unplaced"/>
</dbReference>
<evidence type="ECO:0000256" key="1">
    <source>
        <dbReference type="ARBA" id="ARBA00022734"/>
    </source>
</evidence>
<sequence>MAAPFARRRALRLRPPSQDRYSSSLRDVDASSLALLWKYFREALPQTINLAAPILDGQVVRLQGRFYIQFASFKISLTKHSQESDEITPFHMNLRTNGIAVLNTKNEGYWGFETHFQHFYTAGQKFTIHIRCRRNYFDIYLGYIHMYSIEHSFPLTDIEQICIKGDARMSSVEWGGGNMQVPFLSAFPPMREGRVVITGVASKDFSISFVDSRSEQPFYLNCRFSESKVVANSIKIIAWEHQQTASVNFPFEKGSLFEITILNGPHQLTINHNDVLLMKFDHRVADPGRAYIAISVTNLDELWTVLWN</sequence>
<dbReference type="InterPro" id="IPR001079">
    <property type="entry name" value="Galectin_CRD"/>
</dbReference>
<name>A0A1I7YRS0_9BILA</name>
<dbReference type="Gene3D" id="2.60.120.200">
    <property type="match status" value="2"/>
</dbReference>
<dbReference type="SMART" id="SM00908">
    <property type="entry name" value="Gal-bind_lectin"/>
    <property type="match status" value="2"/>
</dbReference>
<keyword evidence="4" id="KW-1185">Reference proteome</keyword>
<evidence type="ECO:0000313" key="4">
    <source>
        <dbReference type="Proteomes" id="UP000095287"/>
    </source>
</evidence>
<dbReference type="SMART" id="SM00276">
    <property type="entry name" value="GLECT"/>
    <property type="match status" value="2"/>
</dbReference>
<dbReference type="AlphaFoldDB" id="A0A1I7YRS0"/>
<dbReference type="InterPro" id="IPR013320">
    <property type="entry name" value="ConA-like_dom_sf"/>
</dbReference>
<dbReference type="WBParaSite" id="L893_g19162.t1">
    <property type="protein sequence ID" value="L893_g19162.t1"/>
    <property type="gene ID" value="L893_g19162"/>
</dbReference>
<organism evidence="4 5">
    <name type="scientific">Steinernema glaseri</name>
    <dbReference type="NCBI Taxonomy" id="37863"/>
    <lineage>
        <taxon>Eukaryota</taxon>
        <taxon>Metazoa</taxon>
        <taxon>Ecdysozoa</taxon>
        <taxon>Nematoda</taxon>
        <taxon>Chromadorea</taxon>
        <taxon>Rhabditida</taxon>
        <taxon>Tylenchina</taxon>
        <taxon>Panagrolaimomorpha</taxon>
        <taxon>Strongyloidoidea</taxon>
        <taxon>Steinernematidae</taxon>
        <taxon>Steinernema</taxon>
    </lineage>
</organism>